<dbReference type="Gene3D" id="2.130.10.10">
    <property type="entry name" value="YVTN repeat-like/Quinoprotein amine dehydrogenase"/>
    <property type="match status" value="1"/>
</dbReference>
<proteinExistence type="predicted"/>
<evidence type="ECO:0000256" key="1">
    <source>
        <dbReference type="ARBA" id="ARBA00004604"/>
    </source>
</evidence>
<keyword evidence="4" id="KW-0677">Repeat</keyword>
<dbReference type="PANTHER" id="PTHR18359">
    <property type="entry name" value="WD-REPEAT PROTEIN-RELATED"/>
    <property type="match status" value="1"/>
</dbReference>
<evidence type="ECO:0000313" key="7">
    <source>
        <dbReference type="Proteomes" id="UP001439008"/>
    </source>
</evidence>
<dbReference type="PANTHER" id="PTHR18359:SF0">
    <property type="entry name" value="U3 SMALL NUCLEOLAR RNA-ASSOCIATED PROTEIN 18 HOMOLOG"/>
    <property type="match status" value="1"/>
</dbReference>
<evidence type="ECO:0000256" key="5">
    <source>
        <dbReference type="ARBA" id="ARBA00023242"/>
    </source>
</evidence>
<accession>A0ABV2AP84</accession>
<comment type="subcellular location">
    <subcellularLocation>
        <location evidence="1">Nucleus</location>
        <location evidence="1">Nucleolus</location>
    </subcellularLocation>
</comment>
<protein>
    <submittedName>
        <fullName evidence="6">U3 snoRNP protein</fullName>
    </submittedName>
</protein>
<name>A0ABV2AP84_9EUKA</name>
<gene>
    <name evidence="6" type="primary">UTP18</name>
    <name evidence="6" type="ORF">MHBO_003021</name>
</gene>
<evidence type="ECO:0000256" key="4">
    <source>
        <dbReference type="ARBA" id="ARBA00022737"/>
    </source>
</evidence>
<keyword evidence="5" id="KW-0539">Nucleus</keyword>
<keyword evidence="2" id="KW-0698">rRNA processing</keyword>
<evidence type="ECO:0000313" key="6">
    <source>
        <dbReference type="EMBL" id="MES1921493.1"/>
    </source>
</evidence>
<dbReference type="InterPro" id="IPR045161">
    <property type="entry name" value="Utp18"/>
</dbReference>
<comment type="caution">
    <text evidence="6">The sequence shown here is derived from an EMBL/GenBank/DDBJ whole genome shotgun (WGS) entry which is preliminary data.</text>
</comment>
<organism evidence="6 7">
    <name type="scientific">Bonamia ostreae</name>
    <dbReference type="NCBI Taxonomy" id="126728"/>
    <lineage>
        <taxon>Eukaryota</taxon>
        <taxon>Sar</taxon>
        <taxon>Rhizaria</taxon>
        <taxon>Endomyxa</taxon>
        <taxon>Ascetosporea</taxon>
        <taxon>Haplosporida</taxon>
        <taxon>Bonamia</taxon>
    </lineage>
</organism>
<feature type="non-terminal residue" evidence="6">
    <location>
        <position position="104"/>
    </location>
</feature>
<evidence type="ECO:0000256" key="2">
    <source>
        <dbReference type="ARBA" id="ARBA00022552"/>
    </source>
</evidence>
<dbReference type="Proteomes" id="UP001439008">
    <property type="component" value="Unassembled WGS sequence"/>
</dbReference>
<sequence>MPIVSAKFIEKGEKILISGKTSYFMVYNFSNGSVDTIKTFRGNVKNGGKLLVSPTYTNFALTEDFGSVRIFDAVSQKETNRIRINGTVRQACFSADGKRVFAVG</sequence>
<evidence type="ECO:0000256" key="3">
    <source>
        <dbReference type="ARBA" id="ARBA00022574"/>
    </source>
</evidence>
<dbReference type="EMBL" id="JBDODL010001416">
    <property type="protein sequence ID" value="MES1921493.1"/>
    <property type="molecule type" value="Genomic_DNA"/>
</dbReference>
<keyword evidence="3" id="KW-0853">WD repeat</keyword>
<keyword evidence="7" id="KW-1185">Reference proteome</keyword>
<dbReference type="InterPro" id="IPR036322">
    <property type="entry name" value="WD40_repeat_dom_sf"/>
</dbReference>
<reference evidence="6 7" key="1">
    <citation type="journal article" date="2024" name="BMC Biol.">
        <title>Comparative genomics of Ascetosporea gives new insight into the evolutionary basis for animal parasitism in Rhizaria.</title>
        <authorList>
            <person name="Hiltunen Thoren M."/>
            <person name="Onut-Brannstrom I."/>
            <person name="Alfjorden A."/>
            <person name="Peckova H."/>
            <person name="Swords F."/>
            <person name="Hooper C."/>
            <person name="Holzer A.S."/>
            <person name="Bass D."/>
            <person name="Burki F."/>
        </authorList>
    </citation>
    <scope>NUCLEOTIDE SEQUENCE [LARGE SCALE GENOMIC DNA]</scope>
    <source>
        <strain evidence="6">20-A016</strain>
    </source>
</reference>
<dbReference type="InterPro" id="IPR015943">
    <property type="entry name" value="WD40/YVTN_repeat-like_dom_sf"/>
</dbReference>
<dbReference type="SUPFAM" id="SSF50978">
    <property type="entry name" value="WD40 repeat-like"/>
    <property type="match status" value="1"/>
</dbReference>